<accession>A0A194RAJ9</accession>
<organism evidence="2 3">
    <name type="scientific">Papilio machaon</name>
    <name type="common">Old World swallowtail butterfly</name>
    <dbReference type="NCBI Taxonomy" id="76193"/>
    <lineage>
        <taxon>Eukaryota</taxon>
        <taxon>Metazoa</taxon>
        <taxon>Ecdysozoa</taxon>
        <taxon>Arthropoda</taxon>
        <taxon>Hexapoda</taxon>
        <taxon>Insecta</taxon>
        <taxon>Pterygota</taxon>
        <taxon>Neoptera</taxon>
        <taxon>Endopterygota</taxon>
        <taxon>Lepidoptera</taxon>
        <taxon>Glossata</taxon>
        <taxon>Ditrysia</taxon>
        <taxon>Papilionoidea</taxon>
        <taxon>Papilionidae</taxon>
        <taxon>Papilioninae</taxon>
        <taxon>Papilio</taxon>
    </lineage>
</organism>
<gene>
    <name evidence="2" type="ORF">RR48_10516</name>
</gene>
<keyword evidence="3" id="KW-1185">Reference proteome</keyword>
<evidence type="ECO:0000256" key="1">
    <source>
        <dbReference type="SAM" id="MobiDB-lite"/>
    </source>
</evidence>
<protein>
    <submittedName>
        <fullName evidence="2">Uncharacterized protein</fullName>
    </submittedName>
</protein>
<evidence type="ECO:0000313" key="3">
    <source>
        <dbReference type="Proteomes" id="UP000053240"/>
    </source>
</evidence>
<sequence length="202" mass="23247">MQRTATKQRPSSTQKVAEITTPAHSNIYIPQYSELETDSESEYYTYLAHTSLPERKENKTPTRETNTLHSYIEEAKSAHKQAIVNLNNSRNLKREIKKGIENAVKRLFNVFNETIKELESSNLRKNTNSTHLPPSPPPPLRLGPRVVSRIFPVRKSRENGEKLKRRDNVDLVPDVLEGRDLHCWIALQKPSRYQFSKGKSGQ</sequence>
<name>A0A194RAJ9_PAPMA</name>
<proteinExistence type="predicted"/>
<evidence type="ECO:0000313" key="2">
    <source>
        <dbReference type="EMBL" id="KPJ12886.1"/>
    </source>
</evidence>
<dbReference type="EMBL" id="KQ460685">
    <property type="protein sequence ID" value="KPJ12886.1"/>
    <property type="molecule type" value="Genomic_DNA"/>
</dbReference>
<feature type="compositionally biased region" description="Polar residues" evidence="1">
    <location>
        <begin position="121"/>
        <end position="131"/>
    </location>
</feature>
<dbReference type="Proteomes" id="UP000053240">
    <property type="component" value="Unassembled WGS sequence"/>
</dbReference>
<dbReference type="AlphaFoldDB" id="A0A194RAJ9"/>
<reference evidence="2 3" key="1">
    <citation type="journal article" date="2015" name="Nat. Commun.">
        <title>Outbred genome sequencing and CRISPR/Cas9 gene editing in butterflies.</title>
        <authorList>
            <person name="Li X."/>
            <person name="Fan D."/>
            <person name="Zhang W."/>
            <person name="Liu G."/>
            <person name="Zhang L."/>
            <person name="Zhao L."/>
            <person name="Fang X."/>
            <person name="Chen L."/>
            <person name="Dong Y."/>
            <person name="Chen Y."/>
            <person name="Ding Y."/>
            <person name="Zhao R."/>
            <person name="Feng M."/>
            <person name="Zhu Y."/>
            <person name="Feng Y."/>
            <person name="Jiang X."/>
            <person name="Zhu D."/>
            <person name="Xiang H."/>
            <person name="Feng X."/>
            <person name="Li S."/>
            <person name="Wang J."/>
            <person name="Zhang G."/>
            <person name="Kronforst M.R."/>
            <person name="Wang W."/>
        </authorList>
    </citation>
    <scope>NUCLEOTIDE SEQUENCE [LARGE SCALE GENOMIC DNA]</scope>
    <source>
        <strain evidence="2">Ya'a_city_454_Pm</strain>
        <tissue evidence="2">Whole body</tissue>
    </source>
</reference>
<feature type="region of interest" description="Disordered" evidence="1">
    <location>
        <begin position="121"/>
        <end position="144"/>
    </location>
</feature>
<dbReference type="InParanoid" id="A0A194RAJ9"/>